<feature type="transmembrane region" description="Helical" evidence="6">
    <location>
        <begin position="110"/>
        <end position="130"/>
    </location>
</feature>
<proteinExistence type="predicted"/>
<dbReference type="CDD" id="cd17502">
    <property type="entry name" value="MFS_Azr1_MDR_like"/>
    <property type="match status" value="1"/>
</dbReference>
<evidence type="ECO:0000313" key="9">
    <source>
        <dbReference type="EMBL" id="KOS43406.1"/>
    </source>
</evidence>
<evidence type="ECO:0000256" key="4">
    <source>
        <dbReference type="ARBA" id="ARBA00023136"/>
    </source>
</evidence>
<dbReference type="Gene3D" id="1.20.1720.10">
    <property type="entry name" value="Multidrug resistance protein D"/>
    <property type="match status" value="1"/>
</dbReference>
<evidence type="ECO:0000256" key="1">
    <source>
        <dbReference type="ARBA" id="ARBA00004141"/>
    </source>
</evidence>
<dbReference type="InterPro" id="IPR011701">
    <property type="entry name" value="MFS"/>
</dbReference>
<keyword evidence="3 6" id="KW-1133">Transmembrane helix</keyword>
<dbReference type="PROSITE" id="PS50011">
    <property type="entry name" value="PROTEIN_KINASE_DOM"/>
    <property type="match status" value="1"/>
</dbReference>
<feature type="transmembrane region" description="Helical" evidence="6">
    <location>
        <begin position="43"/>
        <end position="69"/>
    </location>
</feature>
<evidence type="ECO:0000256" key="3">
    <source>
        <dbReference type="ARBA" id="ARBA00022989"/>
    </source>
</evidence>
<feature type="transmembrane region" description="Helical" evidence="6">
    <location>
        <begin position="199"/>
        <end position="219"/>
    </location>
</feature>
<dbReference type="GO" id="GO:0022857">
    <property type="term" value="F:transmembrane transporter activity"/>
    <property type="evidence" value="ECO:0007669"/>
    <property type="project" value="InterPro"/>
</dbReference>
<evidence type="ECO:0000259" key="7">
    <source>
        <dbReference type="PROSITE" id="PS50011"/>
    </source>
</evidence>
<dbReference type="PROSITE" id="PS00108">
    <property type="entry name" value="PROTEIN_KINASE_ST"/>
    <property type="match status" value="1"/>
</dbReference>
<comment type="caution">
    <text evidence="9">The sequence shown here is derived from an EMBL/GenBank/DDBJ whole genome shotgun (WGS) entry which is preliminary data.</text>
</comment>
<dbReference type="Pfam" id="PF07690">
    <property type="entry name" value="MFS_1"/>
    <property type="match status" value="1"/>
</dbReference>
<keyword evidence="4 6" id="KW-0472">Membrane</keyword>
<dbReference type="InterPro" id="IPR008271">
    <property type="entry name" value="Ser/Thr_kinase_AS"/>
</dbReference>
<feature type="transmembrane region" description="Helical" evidence="6">
    <location>
        <begin position="239"/>
        <end position="259"/>
    </location>
</feature>
<feature type="compositionally biased region" description="Basic and acidic residues" evidence="5">
    <location>
        <begin position="1"/>
        <end position="15"/>
    </location>
</feature>
<evidence type="ECO:0000259" key="8">
    <source>
        <dbReference type="PROSITE" id="PS50850"/>
    </source>
</evidence>
<feature type="transmembrane region" description="Helical" evidence="6">
    <location>
        <begin position="265"/>
        <end position="287"/>
    </location>
</feature>
<dbReference type="PANTHER" id="PTHR23501">
    <property type="entry name" value="MAJOR FACILITATOR SUPERFAMILY"/>
    <property type="match status" value="1"/>
</dbReference>
<dbReference type="Gene3D" id="1.10.510.10">
    <property type="entry name" value="Transferase(Phosphotransferase) domain 1"/>
    <property type="match status" value="1"/>
</dbReference>
<dbReference type="InterPro" id="IPR036259">
    <property type="entry name" value="MFS_trans_sf"/>
</dbReference>
<feature type="transmembrane region" description="Helical" evidence="6">
    <location>
        <begin position="444"/>
        <end position="461"/>
    </location>
</feature>
<feature type="transmembrane region" description="Helical" evidence="6">
    <location>
        <begin position="374"/>
        <end position="392"/>
    </location>
</feature>
<feature type="transmembrane region" description="Helical" evidence="6">
    <location>
        <begin position="347"/>
        <end position="365"/>
    </location>
</feature>
<sequence>MSLSPDEIRATKSEDAGSTAQPQHENSTEEPEGNPTAMHGFKLWIIFIGICFGAFLMSLDIFVIATAIPSITSEFKDTSQLAWYPAAYSLTTCALTPLAGKLSVTFPLRWIYIIFFSIFMVGSLICGFAPTSNSFIVGRAVAGIGASGVASGGFIIVLTVASDKAKPLLMGICSSCFAMGLILAPVIGGAFTQKATWRWCFWVNLPPGAVTLVAMFLFFKPPSIQRDRTALQRIKNLDLIGCAIFIPAVFMLLLAMMWGGTQNPWGSATIIGLFVGSGVMLILFVSWEYFQGDDAMIPGNLITRRSVTFSVLFSFCHFGSLGILNYYLPEWFQAVEGVSPLESGTRVLASVLAQIVGTLSSGILARKLNFYNPWLFIGPLFMCTAAALYTQFKPFNTPSSHWIGFQVIQGLGVGMAQQMPSLIVQLAVHDKSELMPAAVSLNLFFQYLGATVTQVLGGIVFRSILGKTLDDHGLSAAQIALLSAAGTANIRGITNANFPGLLRPVLESYNKAITSTFFVAVGTTAAAFCFAFGVKWTRIHAVKSMDPEAEEVEQKSANPANPANPRAWQELLRENCDAVFANAASPRTAAFQMAFVLLSQKLRQFLSVCFSLKDWIEIALISPLLRLIHWPTCHDIEAGPQCDYEANETRHGKVETISRDAQGQFISGGLTGIVEPLGDGTVLKSPFSDAEMENHILDIAKEASIYHRLGLYERLVRILGHSRDSLILEYMKNGDLKTYLQAQNSIPVRLKLKWAHQIAQAVCLLHSNGILHCDIKPRNFLLDATLNIKIIDFSGSSLDGSKPASDLFALGSTLYEVFQRTSPYEEIPSDQVEENFKRNEFPDVSTIPCGQIIKQCWLSQVDSAEHVQAFMRDIIRSKLNADYIPHLWFRHCSGYID</sequence>
<organism evidence="9 10">
    <name type="scientific">Penicillium nordicum</name>
    <dbReference type="NCBI Taxonomy" id="229535"/>
    <lineage>
        <taxon>Eukaryota</taxon>
        <taxon>Fungi</taxon>
        <taxon>Dikarya</taxon>
        <taxon>Ascomycota</taxon>
        <taxon>Pezizomycotina</taxon>
        <taxon>Eurotiomycetes</taxon>
        <taxon>Eurotiomycetidae</taxon>
        <taxon>Eurotiales</taxon>
        <taxon>Aspergillaceae</taxon>
        <taxon>Penicillium</taxon>
    </lineage>
</organism>
<dbReference type="InterPro" id="IPR020846">
    <property type="entry name" value="MFS_dom"/>
</dbReference>
<reference evidence="9 10" key="1">
    <citation type="submission" date="2015-08" db="EMBL/GenBank/DDBJ databases">
        <title>Genome sequencing of Penicillium nordicum.</title>
        <authorList>
            <person name="Nguyen H.D."/>
            <person name="Seifert K.A."/>
        </authorList>
    </citation>
    <scope>NUCLEOTIDE SEQUENCE [LARGE SCALE GENOMIC DNA]</scope>
    <source>
        <strain evidence="9 10">DAOMC 185683</strain>
    </source>
</reference>
<dbReference type="AlphaFoldDB" id="A0A0M8P179"/>
<dbReference type="SUPFAM" id="SSF56112">
    <property type="entry name" value="Protein kinase-like (PK-like)"/>
    <property type="match status" value="1"/>
</dbReference>
<dbReference type="Proteomes" id="UP000037696">
    <property type="component" value="Unassembled WGS sequence"/>
</dbReference>
<evidence type="ECO:0000256" key="5">
    <source>
        <dbReference type="SAM" id="MobiDB-lite"/>
    </source>
</evidence>
<accession>A0A0M8P179</accession>
<dbReference type="GO" id="GO:0005886">
    <property type="term" value="C:plasma membrane"/>
    <property type="evidence" value="ECO:0007669"/>
    <property type="project" value="TreeGrafter"/>
</dbReference>
<evidence type="ECO:0008006" key="11">
    <source>
        <dbReference type="Google" id="ProtNLM"/>
    </source>
</evidence>
<feature type="transmembrane region" description="Helical" evidence="6">
    <location>
        <begin position="81"/>
        <end position="98"/>
    </location>
</feature>
<feature type="domain" description="Major facilitator superfamily (MFS) profile" evidence="8">
    <location>
        <begin position="46"/>
        <end position="538"/>
    </location>
</feature>
<feature type="transmembrane region" description="Helical" evidence="6">
    <location>
        <begin position="513"/>
        <end position="534"/>
    </location>
</feature>
<dbReference type="OrthoDB" id="10021397at2759"/>
<dbReference type="SUPFAM" id="SSF103473">
    <property type="entry name" value="MFS general substrate transporter"/>
    <property type="match status" value="1"/>
</dbReference>
<dbReference type="InterPro" id="IPR000719">
    <property type="entry name" value="Prot_kinase_dom"/>
</dbReference>
<evidence type="ECO:0000256" key="2">
    <source>
        <dbReference type="ARBA" id="ARBA00022692"/>
    </source>
</evidence>
<dbReference type="InterPro" id="IPR011009">
    <property type="entry name" value="Kinase-like_dom_sf"/>
</dbReference>
<dbReference type="PANTHER" id="PTHR23501:SF198">
    <property type="entry name" value="AZOLE RESISTANCE PROTEIN 1-RELATED"/>
    <property type="match status" value="1"/>
</dbReference>
<gene>
    <name evidence="9" type="ORF">ACN38_g5702</name>
</gene>
<protein>
    <recommendedName>
        <fullName evidence="11">Major facilitator superfamily (MFS) profile domain-containing protein</fullName>
    </recommendedName>
</protein>
<feature type="transmembrane region" description="Helical" evidence="6">
    <location>
        <begin position="136"/>
        <end position="161"/>
    </location>
</feature>
<evidence type="ECO:0000256" key="6">
    <source>
        <dbReference type="SAM" id="Phobius"/>
    </source>
</evidence>
<keyword evidence="10" id="KW-1185">Reference proteome</keyword>
<name>A0A0M8P179_9EURO</name>
<dbReference type="Pfam" id="PF00069">
    <property type="entry name" value="Pkinase"/>
    <property type="match status" value="1"/>
</dbReference>
<feature type="domain" description="Protein kinase" evidence="7">
    <location>
        <begin position="651"/>
        <end position="889"/>
    </location>
</feature>
<feature type="compositionally biased region" description="Polar residues" evidence="5">
    <location>
        <begin position="16"/>
        <end position="25"/>
    </location>
</feature>
<dbReference type="GO" id="GO:0004672">
    <property type="term" value="F:protein kinase activity"/>
    <property type="evidence" value="ECO:0007669"/>
    <property type="project" value="InterPro"/>
</dbReference>
<comment type="subcellular location">
    <subcellularLocation>
        <location evidence="1">Membrane</location>
        <topology evidence="1">Multi-pass membrane protein</topology>
    </subcellularLocation>
</comment>
<dbReference type="EMBL" id="LHQQ01000082">
    <property type="protein sequence ID" value="KOS43406.1"/>
    <property type="molecule type" value="Genomic_DNA"/>
</dbReference>
<dbReference type="PROSITE" id="PS50850">
    <property type="entry name" value="MFS"/>
    <property type="match status" value="1"/>
</dbReference>
<dbReference type="GO" id="GO:0005524">
    <property type="term" value="F:ATP binding"/>
    <property type="evidence" value="ECO:0007669"/>
    <property type="project" value="InterPro"/>
</dbReference>
<dbReference type="SMART" id="SM00220">
    <property type="entry name" value="S_TKc"/>
    <property type="match status" value="1"/>
</dbReference>
<feature type="transmembrane region" description="Helical" evidence="6">
    <location>
        <begin position="168"/>
        <end position="187"/>
    </location>
</feature>
<keyword evidence="2 6" id="KW-0812">Transmembrane</keyword>
<evidence type="ECO:0000313" key="10">
    <source>
        <dbReference type="Proteomes" id="UP000037696"/>
    </source>
</evidence>
<feature type="region of interest" description="Disordered" evidence="5">
    <location>
        <begin position="1"/>
        <end position="34"/>
    </location>
</feature>
<dbReference type="Gene3D" id="1.20.1250.20">
    <property type="entry name" value="MFS general substrate transporter like domains"/>
    <property type="match status" value="1"/>
</dbReference>
<feature type="transmembrane region" description="Helical" evidence="6">
    <location>
        <begin position="307"/>
        <end position="327"/>
    </location>
</feature>